<gene>
    <name evidence="3" type="ORF">ACFSJH_19145</name>
</gene>
<dbReference type="Proteomes" id="UP001597362">
    <property type="component" value="Unassembled WGS sequence"/>
</dbReference>
<dbReference type="Gene3D" id="3.40.50.720">
    <property type="entry name" value="NAD(P)-binding Rossmann-like Domain"/>
    <property type="match status" value="1"/>
</dbReference>
<keyword evidence="2 3" id="KW-0560">Oxidoreductase</keyword>
<sequence length="260" mass="28362">MSEKQVVIVTGAAQGIGRGIAEQFAQKGATVVIADIDETTGQRTSDELNETFGTPTLFVKTDVIEERSIQQLMNMTIEKFGRIDCLVNNAGVTVFKPLHEATIDDFDRVINIDLRGAFLCSKYASEYMKKQEKGVILNISSNHAVATLPDTEMYAAAKAGVNGMTRSMALSLGKYGIRVNAICPGFTNSPHFQKWLDRDGKRAEVEEELTFLHASKRIGTPDDVGKLAVFLASDAAEMITGTEILQDGGLSAHLYHSRIC</sequence>
<dbReference type="CDD" id="cd05233">
    <property type="entry name" value="SDR_c"/>
    <property type="match status" value="1"/>
</dbReference>
<organism evidence="3 4">
    <name type="scientific">Paenibacillus yanchengensis</name>
    <dbReference type="NCBI Taxonomy" id="2035833"/>
    <lineage>
        <taxon>Bacteria</taxon>
        <taxon>Bacillati</taxon>
        <taxon>Bacillota</taxon>
        <taxon>Bacilli</taxon>
        <taxon>Bacillales</taxon>
        <taxon>Paenibacillaceae</taxon>
        <taxon>Paenibacillus</taxon>
    </lineage>
</organism>
<accession>A0ABW4YQP2</accession>
<protein>
    <submittedName>
        <fullName evidence="3">SDR family NAD(P)-dependent oxidoreductase</fullName>
        <ecNumber evidence="3">1.1.1.-</ecNumber>
    </submittedName>
</protein>
<dbReference type="InterPro" id="IPR020904">
    <property type="entry name" value="Sc_DH/Rdtase_CS"/>
</dbReference>
<proteinExistence type="inferred from homology"/>
<evidence type="ECO:0000313" key="3">
    <source>
        <dbReference type="EMBL" id="MFD2117853.1"/>
    </source>
</evidence>
<keyword evidence="4" id="KW-1185">Reference proteome</keyword>
<dbReference type="Pfam" id="PF13561">
    <property type="entry name" value="adh_short_C2"/>
    <property type="match status" value="1"/>
</dbReference>
<dbReference type="PROSITE" id="PS00061">
    <property type="entry name" value="ADH_SHORT"/>
    <property type="match status" value="1"/>
</dbReference>
<dbReference type="EC" id="1.1.1.-" evidence="3"/>
<reference evidence="4" key="1">
    <citation type="journal article" date="2019" name="Int. J. Syst. Evol. Microbiol.">
        <title>The Global Catalogue of Microorganisms (GCM) 10K type strain sequencing project: providing services to taxonomists for standard genome sequencing and annotation.</title>
        <authorList>
            <consortium name="The Broad Institute Genomics Platform"/>
            <consortium name="The Broad Institute Genome Sequencing Center for Infectious Disease"/>
            <person name="Wu L."/>
            <person name="Ma J."/>
        </authorList>
    </citation>
    <scope>NUCLEOTIDE SEQUENCE [LARGE SCALE GENOMIC DNA]</scope>
    <source>
        <strain evidence="4">GH52</strain>
    </source>
</reference>
<dbReference type="PRINTS" id="PR00081">
    <property type="entry name" value="GDHRDH"/>
</dbReference>
<dbReference type="EMBL" id="JBHUHO010000047">
    <property type="protein sequence ID" value="MFD2117853.1"/>
    <property type="molecule type" value="Genomic_DNA"/>
</dbReference>
<dbReference type="PANTHER" id="PTHR24321">
    <property type="entry name" value="DEHYDROGENASES, SHORT CHAIN"/>
    <property type="match status" value="1"/>
</dbReference>
<dbReference type="PANTHER" id="PTHR24321:SF8">
    <property type="entry name" value="ESTRADIOL 17-BETA-DEHYDROGENASE 8-RELATED"/>
    <property type="match status" value="1"/>
</dbReference>
<comment type="similarity">
    <text evidence="1">Belongs to the short-chain dehydrogenases/reductases (SDR) family.</text>
</comment>
<dbReference type="NCBIfam" id="NF005559">
    <property type="entry name" value="PRK07231.1"/>
    <property type="match status" value="1"/>
</dbReference>
<comment type="caution">
    <text evidence="3">The sequence shown here is derived from an EMBL/GenBank/DDBJ whole genome shotgun (WGS) entry which is preliminary data.</text>
</comment>
<dbReference type="RefSeq" id="WP_377775195.1">
    <property type="nucleotide sequence ID" value="NZ_JBHUHO010000047.1"/>
</dbReference>
<dbReference type="InterPro" id="IPR002347">
    <property type="entry name" value="SDR_fam"/>
</dbReference>
<evidence type="ECO:0000313" key="4">
    <source>
        <dbReference type="Proteomes" id="UP001597362"/>
    </source>
</evidence>
<dbReference type="PRINTS" id="PR00080">
    <property type="entry name" value="SDRFAMILY"/>
</dbReference>
<evidence type="ECO:0000256" key="2">
    <source>
        <dbReference type="ARBA" id="ARBA00023002"/>
    </source>
</evidence>
<evidence type="ECO:0000256" key="1">
    <source>
        <dbReference type="ARBA" id="ARBA00006484"/>
    </source>
</evidence>
<dbReference type="SUPFAM" id="SSF51735">
    <property type="entry name" value="NAD(P)-binding Rossmann-fold domains"/>
    <property type="match status" value="1"/>
</dbReference>
<dbReference type="GO" id="GO:0016491">
    <property type="term" value="F:oxidoreductase activity"/>
    <property type="evidence" value="ECO:0007669"/>
    <property type="project" value="UniProtKB-KW"/>
</dbReference>
<name>A0ABW4YQP2_9BACL</name>
<dbReference type="InterPro" id="IPR036291">
    <property type="entry name" value="NAD(P)-bd_dom_sf"/>
</dbReference>